<dbReference type="EMBL" id="PVTR01000004">
    <property type="protein sequence ID" value="PRY88615.1"/>
    <property type="molecule type" value="Genomic_DNA"/>
</dbReference>
<feature type="transmembrane region" description="Helical" evidence="1">
    <location>
        <begin position="9"/>
        <end position="30"/>
    </location>
</feature>
<evidence type="ECO:0000256" key="1">
    <source>
        <dbReference type="SAM" id="Phobius"/>
    </source>
</evidence>
<sequence length="78" mass="9121">MNSFLQEILLLLLYTVLAVICLPLYLYLVWLVEDLTVFREVFILPNVIAGVLSLLLGFYFTRWVLSFLRSLKVNSKRP</sequence>
<organism evidence="2 3">
    <name type="scientific">Mongoliibacter ruber</name>
    <dbReference type="NCBI Taxonomy" id="1750599"/>
    <lineage>
        <taxon>Bacteria</taxon>
        <taxon>Pseudomonadati</taxon>
        <taxon>Bacteroidota</taxon>
        <taxon>Cytophagia</taxon>
        <taxon>Cytophagales</taxon>
        <taxon>Cyclobacteriaceae</taxon>
        <taxon>Mongoliibacter</taxon>
    </lineage>
</organism>
<proteinExistence type="predicted"/>
<keyword evidence="1" id="KW-1133">Transmembrane helix</keyword>
<dbReference type="Proteomes" id="UP000238157">
    <property type="component" value="Unassembled WGS sequence"/>
</dbReference>
<protein>
    <submittedName>
        <fullName evidence="2">Uncharacterized protein</fullName>
    </submittedName>
</protein>
<dbReference type="AlphaFoldDB" id="A0A2T0WPK4"/>
<reference evidence="2 3" key="1">
    <citation type="submission" date="2018-03" db="EMBL/GenBank/DDBJ databases">
        <title>Genomic Encyclopedia of Archaeal and Bacterial Type Strains, Phase II (KMG-II): from individual species to whole genera.</title>
        <authorList>
            <person name="Goeker M."/>
        </authorList>
    </citation>
    <scope>NUCLEOTIDE SEQUENCE [LARGE SCALE GENOMIC DNA]</scope>
    <source>
        <strain evidence="2 3">DSM 27929</strain>
    </source>
</reference>
<name>A0A2T0WPK4_9BACT</name>
<evidence type="ECO:0000313" key="3">
    <source>
        <dbReference type="Proteomes" id="UP000238157"/>
    </source>
</evidence>
<keyword evidence="1" id="KW-0472">Membrane</keyword>
<evidence type="ECO:0000313" key="2">
    <source>
        <dbReference type="EMBL" id="PRY88615.1"/>
    </source>
</evidence>
<keyword evidence="3" id="KW-1185">Reference proteome</keyword>
<keyword evidence="1" id="KW-0812">Transmembrane</keyword>
<comment type="caution">
    <text evidence="2">The sequence shown here is derived from an EMBL/GenBank/DDBJ whole genome shotgun (WGS) entry which is preliminary data.</text>
</comment>
<feature type="transmembrane region" description="Helical" evidence="1">
    <location>
        <begin position="42"/>
        <end position="68"/>
    </location>
</feature>
<accession>A0A2T0WPK4</accession>
<gene>
    <name evidence="2" type="ORF">CLW00_104266</name>
</gene>